<dbReference type="GO" id="GO:0005506">
    <property type="term" value="F:iron ion binding"/>
    <property type="evidence" value="ECO:0007669"/>
    <property type="project" value="UniProtKB-UniRule"/>
</dbReference>
<dbReference type="Gene3D" id="2.30.110.10">
    <property type="entry name" value="Electron Transport, Fmn-binding Protein, Chain A"/>
    <property type="match status" value="1"/>
</dbReference>
<dbReference type="SUPFAM" id="SSF57802">
    <property type="entry name" value="Rubredoxin-like"/>
    <property type="match status" value="1"/>
</dbReference>
<dbReference type="InterPro" id="IPR050526">
    <property type="entry name" value="Rubredoxin_ET"/>
</dbReference>
<keyword evidence="4 5" id="KW-0408">Iron</keyword>
<organism evidence="7 8">
    <name type="scientific">Candidatus Edwardsbacteria bacterium GWF2_54_11</name>
    <dbReference type="NCBI Taxonomy" id="1817851"/>
    <lineage>
        <taxon>Bacteria</taxon>
        <taxon>Candidatus Edwardsiibacteriota</taxon>
    </lineage>
</organism>
<sequence>MDLTTLNELTYGLYIITSVDQGRCNGFTADAVFQAGANPPTIGVCIKKDNLTHDFISKNQVFAVSILADTAPAELIRHWGLRSGRQEDKCVDTEYKTGATGCHLITKDTLGAIECKVINAFDAVSHTIFLGEVVSAETFSGGEPLTYAQYRKNIKPALKQTDSKGGAMKKYRCVVCDYIYDPAAGDPDSGIAPGTPFEKIPDTWVCPICQVDKSNFEPLD</sequence>
<dbReference type="GO" id="GO:0043448">
    <property type="term" value="P:alkane catabolic process"/>
    <property type="evidence" value="ECO:0007669"/>
    <property type="project" value="TreeGrafter"/>
</dbReference>
<dbReference type="PANTHER" id="PTHR47627:SF1">
    <property type="entry name" value="RUBREDOXIN-1-RELATED"/>
    <property type="match status" value="1"/>
</dbReference>
<dbReference type="PRINTS" id="PR00163">
    <property type="entry name" value="RUBREDOXIN"/>
</dbReference>
<dbReference type="GO" id="GO:0016646">
    <property type="term" value="F:oxidoreductase activity, acting on the CH-NH group of donors, NAD or NADP as acceptor"/>
    <property type="evidence" value="ECO:0007669"/>
    <property type="project" value="UniProtKB-ARBA"/>
</dbReference>
<name>A0A1F5RD24_9BACT</name>
<keyword evidence="3 5" id="KW-0249">Electron transport</keyword>
<dbReference type="NCBIfam" id="NF045768">
    <property type="entry name" value="RubredRD"/>
    <property type="match status" value="1"/>
</dbReference>
<evidence type="ECO:0000313" key="8">
    <source>
        <dbReference type="Proteomes" id="UP000177230"/>
    </source>
</evidence>
<keyword evidence="2 5" id="KW-0479">Metal-binding</keyword>
<evidence type="ECO:0000256" key="3">
    <source>
        <dbReference type="ARBA" id="ARBA00022982"/>
    </source>
</evidence>
<reference evidence="7 8" key="1">
    <citation type="journal article" date="2016" name="Nat. Commun.">
        <title>Thousands of microbial genomes shed light on interconnected biogeochemical processes in an aquifer system.</title>
        <authorList>
            <person name="Anantharaman K."/>
            <person name="Brown C.T."/>
            <person name="Hug L.A."/>
            <person name="Sharon I."/>
            <person name="Castelle C.J."/>
            <person name="Probst A.J."/>
            <person name="Thomas B.C."/>
            <person name="Singh A."/>
            <person name="Wilkins M.J."/>
            <person name="Karaoz U."/>
            <person name="Brodie E.L."/>
            <person name="Williams K.H."/>
            <person name="Hubbard S.S."/>
            <person name="Banfield J.F."/>
        </authorList>
    </citation>
    <scope>NUCLEOTIDE SEQUENCE [LARGE SCALE GENOMIC DNA]</scope>
</reference>
<dbReference type="InterPro" id="IPR012349">
    <property type="entry name" value="Split_barrel_FMN-bd"/>
</dbReference>
<evidence type="ECO:0000256" key="1">
    <source>
        <dbReference type="ARBA" id="ARBA00022448"/>
    </source>
</evidence>
<dbReference type="InterPro" id="IPR024935">
    <property type="entry name" value="Rubredoxin_dom"/>
</dbReference>
<dbReference type="AlphaFoldDB" id="A0A1F5RD24"/>
<comment type="similarity">
    <text evidence="5">Belongs to the rubredoxin family.</text>
</comment>
<dbReference type="GO" id="GO:0009055">
    <property type="term" value="F:electron transfer activity"/>
    <property type="evidence" value="ECO:0007669"/>
    <property type="project" value="TreeGrafter"/>
</dbReference>
<dbReference type="CDD" id="cd00730">
    <property type="entry name" value="rubredoxin"/>
    <property type="match status" value="1"/>
</dbReference>
<protein>
    <recommendedName>
        <fullName evidence="5">Rubredoxin</fullName>
    </recommendedName>
</protein>
<evidence type="ECO:0000256" key="4">
    <source>
        <dbReference type="ARBA" id="ARBA00023004"/>
    </source>
</evidence>
<accession>A0A1F5RD24</accession>
<dbReference type="PROSITE" id="PS50903">
    <property type="entry name" value="RUBREDOXIN_LIKE"/>
    <property type="match status" value="1"/>
</dbReference>
<keyword evidence="1" id="KW-0813">Transport</keyword>
<proteinExistence type="inferred from homology"/>
<evidence type="ECO:0000259" key="6">
    <source>
        <dbReference type="PROSITE" id="PS50903"/>
    </source>
</evidence>
<evidence type="ECO:0000313" key="7">
    <source>
        <dbReference type="EMBL" id="OGF12258.1"/>
    </source>
</evidence>
<evidence type="ECO:0000256" key="2">
    <source>
        <dbReference type="ARBA" id="ARBA00022723"/>
    </source>
</evidence>
<dbReference type="SUPFAM" id="SSF50475">
    <property type="entry name" value="FMN-binding split barrel"/>
    <property type="match status" value="1"/>
</dbReference>
<dbReference type="SMART" id="SM00903">
    <property type="entry name" value="Flavin_Reduct"/>
    <property type="match status" value="1"/>
</dbReference>
<dbReference type="PANTHER" id="PTHR47627">
    <property type="entry name" value="RUBREDOXIN"/>
    <property type="match status" value="1"/>
</dbReference>
<dbReference type="Pfam" id="PF00301">
    <property type="entry name" value="Rubredoxin"/>
    <property type="match status" value="1"/>
</dbReference>
<comment type="caution">
    <text evidence="7">The sequence shown here is derived from an EMBL/GenBank/DDBJ whole genome shotgun (WGS) entry which is preliminary data.</text>
</comment>
<dbReference type="Pfam" id="PF01613">
    <property type="entry name" value="Flavin_Reduct"/>
    <property type="match status" value="1"/>
</dbReference>
<comment type="cofactor">
    <cofactor evidence="5">
        <name>Fe(3+)</name>
        <dbReference type="ChEBI" id="CHEBI:29034"/>
    </cofactor>
</comment>
<dbReference type="InterPro" id="IPR024934">
    <property type="entry name" value="Rubredoxin-like_dom"/>
</dbReference>
<feature type="domain" description="Rubredoxin-like" evidence="6">
    <location>
        <begin position="168"/>
        <end position="219"/>
    </location>
</feature>
<dbReference type="EMBL" id="MFFM01000034">
    <property type="protein sequence ID" value="OGF12258.1"/>
    <property type="molecule type" value="Genomic_DNA"/>
</dbReference>
<dbReference type="Proteomes" id="UP000177230">
    <property type="component" value="Unassembled WGS sequence"/>
</dbReference>
<dbReference type="GO" id="GO:0010181">
    <property type="term" value="F:FMN binding"/>
    <property type="evidence" value="ECO:0007669"/>
    <property type="project" value="InterPro"/>
</dbReference>
<dbReference type="Gene3D" id="2.20.28.10">
    <property type="match status" value="1"/>
</dbReference>
<dbReference type="InterPro" id="IPR002563">
    <property type="entry name" value="Flavin_Rdtase-like_dom"/>
</dbReference>
<evidence type="ECO:0000256" key="5">
    <source>
        <dbReference type="RuleBase" id="RU003820"/>
    </source>
</evidence>
<dbReference type="FunFam" id="2.20.28.10:FF:000001">
    <property type="entry name" value="Rubredoxin"/>
    <property type="match status" value="1"/>
</dbReference>
<gene>
    <name evidence="7" type="ORF">A2024_04265</name>
</gene>